<dbReference type="RefSeq" id="WP_184526919.1">
    <property type="nucleotide sequence ID" value="NZ_JACHGK010000009.1"/>
</dbReference>
<dbReference type="Pfam" id="PF19825">
    <property type="entry name" value="DUF6306"/>
    <property type="match status" value="1"/>
</dbReference>
<evidence type="ECO:0000313" key="2">
    <source>
        <dbReference type="EMBL" id="MBB6446171.1"/>
    </source>
</evidence>
<feature type="domain" description="DUF6306" evidence="1">
    <location>
        <begin position="7"/>
        <end position="130"/>
    </location>
</feature>
<dbReference type="GO" id="GO:0018580">
    <property type="term" value="F:nitronate monooxygenase activity"/>
    <property type="evidence" value="ECO:0007669"/>
    <property type="project" value="UniProtKB-EC"/>
</dbReference>
<dbReference type="InterPro" id="IPR046273">
    <property type="entry name" value="DUF6306"/>
</dbReference>
<keyword evidence="2" id="KW-0560">Oxidoreductase</keyword>
<protein>
    <submittedName>
        <fullName evidence="2">Nitronate monooxygenase</fullName>
        <ecNumber evidence="2">1.13.12.16</ecNumber>
    </submittedName>
</protein>
<proteinExistence type="predicted"/>
<evidence type="ECO:0000313" key="3">
    <source>
        <dbReference type="Proteomes" id="UP000531594"/>
    </source>
</evidence>
<sequence length="138" mass="15700">MSEKQPLIDLLNALLEAERAGVETANHLLKDHPLEELETKYQQLKKDEAWSCAGLHKAILREGGEPSMKVGAFVNKVRALETLKEKLVLLNKGQAWVARKIDEAIAYGTQPETENFLKEMKDKHHTNIGEMDKYLLQH</sequence>
<dbReference type="Proteomes" id="UP000531594">
    <property type="component" value="Unassembled WGS sequence"/>
</dbReference>
<accession>A0A7X0LVM5</accession>
<gene>
    <name evidence="2" type="ORF">HNR53_002821</name>
</gene>
<organism evidence="2 3">
    <name type="scientific">Bacillus benzoevorans</name>
    <dbReference type="NCBI Taxonomy" id="1456"/>
    <lineage>
        <taxon>Bacteria</taxon>
        <taxon>Bacillati</taxon>
        <taxon>Bacillota</taxon>
        <taxon>Bacilli</taxon>
        <taxon>Bacillales</taxon>
        <taxon>Bacillaceae</taxon>
        <taxon>Bacillus</taxon>
    </lineage>
</organism>
<evidence type="ECO:0000259" key="1">
    <source>
        <dbReference type="Pfam" id="PF19825"/>
    </source>
</evidence>
<reference evidence="2 3" key="1">
    <citation type="submission" date="2020-08" db="EMBL/GenBank/DDBJ databases">
        <title>Genomic Encyclopedia of Type Strains, Phase IV (KMG-IV): sequencing the most valuable type-strain genomes for metagenomic binning, comparative biology and taxonomic classification.</title>
        <authorList>
            <person name="Goeker M."/>
        </authorList>
    </citation>
    <scope>NUCLEOTIDE SEQUENCE [LARGE SCALE GENOMIC DNA]</scope>
    <source>
        <strain evidence="2 3">DSM 5391</strain>
    </source>
</reference>
<dbReference type="AlphaFoldDB" id="A0A7X0LVM5"/>
<dbReference type="EMBL" id="JACHGK010000009">
    <property type="protein sequence ID" value="MBB6446171.1"/>
    <property type="molecule type" value="Genomic_DNA"/>
</dbReference>
<dbReference type="EC" id="1.13.12.16" evidence="2"/>
<keyword evidence="3" id="KW-1185">Reference proteome</keyword>
<comment type="caution">
    <text evidence="2">The sequence shown here is derived from an EMBL/GenBank/DDBJ whole genome shotgun (WGS) entry which is preliminary data.</text>
</comment>
<keyword evidence="2" id="KW-0503">Monooxygenase</keyword>
<name>A0A7X0LVM5_9BACI</name>